<reference evidence="3" key="1">
    <citation type="submission" date="2020-10" db="EMBL/GenBank/DDBJ databases">
        <authorList>
            <person name="Gilroy R."/>
        </authorList>
    </citation>
    <scope>NUCLEOTIDE SEQUENCE</scope>
    <source>
        <strain evidence="3">ChiSxjej1B13-7958</strain>
    </source>
</reference>
<proteinExistence type="predicted"/>
<accession>A0A9D1DFA5</accession>
<dbReference type="InterPro" id="IPR029064">
    <property type="entry name" value="Ribosomal_eL30-like_sf"/>
</dbReference>
<dbReference type="SUPFAM" id="SSF55315">
    <property type="entry name" value="L30e-like"/>
    <property type="match status" value="1"/>
</dbReference>
<evidence type="ECO:0000259" key="2">
    <source>
        <dbReference type="Pfam" id="PF01248"/>
    </source>
</evidence>
<evidence type="ECO:0000313" key="4">
    <source>
        <dbReference type="Proteomes" id="UP000824242"/>
    </source>
</evidence>
<gene>
    <name evidence="3" type="ORF">IAB89_07750</name>
</gene>
<reference evidence="3" key="2">
    <citation type="journal article" date="2021" name="PeerJ">
        <title>Extensive microbial diversity within the chicken gut microbiome revealed by metagenomics and culture.</title>
        <authorList>
            <person name="Gilroy R."/>
            <person name="Ravi A."/>
            <person name="Getino M."/>
            <person name="Pursley I."/>
            <person name="Horton D.L."/>
            <person name="Alikhan N.F."/>
            <person name="Baker D."/>
            <person name="Gharbi K."/>
            <person name="Hall N."/>
            <person name="Watson M."/>
            <person name="Adriaenssens E.M."/>
            <person name="Foster-Nyarko E."/>
            <person name="Jarju S."/>
            <person name="Secka A."/>
            <person name="Antonio M."/>
            <person name="Oren A."/>
            <person name="Chaudhuri R.R."/>
            <person name="La Ragione R."/>
            <person name="Hildebrand F."/>
            <person name="Pallen M.J."/>
        </authorList>
    </citation>
    <scope>NUCLEOTIDE SEQUENCE</scope>
    <source>
        <strain evidence="3">ChiSxjej1B13-7958</strain>
    </source>
</reference>
<protein>
    <submittedName>
        <fullName evidence="3">Ribosomal L7Ae/L30e/S12e/Gadd45 family protein</fullName>
    </submittedName>
</protein>
<evidence type="ECO:0000313" key="3">
    <source>
        <dbReference type="EMBL" id="HIR47533.1"/>
    </source>
</evidence>
<dbReference type="Gene3D" id="3.30.1330.30">
    <property type="match status" value="1"/>
</dbReference>
<feature type="region of interest" description="Disordered" evidence="1">
    <location>
        <begin position="98"/>
        <end position="128"/>
    </location>
</feature>
<dbReference type="Proteomes" id="UP000824242">
    <property type="component" value="Unassembled WGS sequence"/>
</dbReference>
<dbReference type="EMBL" id="DVGZ01000080">
    <property type="protein sequence ID" value="HIR47533.1"/>
    <property type="molecule type" value="Genomic_DNA"/>
</dbReference>
<comment type="caution">
    <text evidence="3">The sequence shown here is derived from an EMBL/GenBank/DDBJ whole genome shotgun (WGS) entry which is preliminary data.</text>
</comment>
<dbReference type="AlphaFoldDB" id="A0A9D1DFA5"/>
<evidence type="ECO:0000256" key="1">
    <source>
        <dbReference type="SAM" id="MobiDB-lite"/>
    </source>
</evidence>
<dbReference type="InterPro" id="IPR004038">
    <property type="entry name" value="Ribosomal_eL8/eL30/eS12/Gad45"/>
</dbReference>
<name>A0A9D1DFA5_9FIRM</name>
<dbReference type="Pfam" id="PF01248">
    <property type="entry name" value="Ribosomal_L7Ae"/>
    <property type="match status" value="1"/>
</dbReference>
<sequence length="128" mass="13454">MNEKERLLSFLGIARRAQKLSMGADAAQEAMQKGKTKLLLLASDLSERSERSARAAAQAASTPVLPAGVTMDEIAFSVGKRTGILAVNDSGFAGKLRTMLGEQQDAPQGSARPKERHDAGGSSAGRND</sequence>
<feature type="domain" description="Ribosomal protein eL8/eL30/eS12/Gadd45" evidence="2">
    <location>
        <begin position="10"/>
        <end position="88"/>
    </location>
</feature>
<organism evidence="3 4">
    <name type="scientific">Candidatus Caccousia avicola</name>
    <dbReference type="NCBI Taxonomy" id="2840721"/>
    <lineage>
        <taxon>Bacteria</taxon>
        <taxon>Bacillati</taxon>
        <taxon>Bacillota</taxon>
        <taxon>Clostridia</taxon>
        <taxon>Eubacteriales</taxon>
        <taxon>Oscillospiraceae</taxon>
        <taxon>Oscillospiraceae incertae sedis</taxon>
        <taxon>Candidatus Caccousia</taxon>
    </lineage>
</organism>